<protein>
    <recommendedName>
        <fullName evidence="3">DDE Tnp4 domain-containing protein</fullName>
    </recommendedName>
</protein>
<dbReference type="EMBL" id="KZ309064">
    <property type="protein sequence ID" value="KAG8236707.1"/>
    <property type="molecule type" value="Genomic_DNA"/>
</dbReference>
<accession>A0A8K0P861</accession>
<name>A0A8K0P861_LADFU</name>
<evidence type="ECO:0000313" key="2">
    <source>
        <dbReference type="Proteomes" id="UP000792457"/>
    </source>
</evidence>
<reference evidence="1" key="1">
    <citation type="submission" date="2013-04" db="EMBL/GenBank/DDBJ databases">
        <authorList>
            <person name="Qu J."/>
            <person name="Murali S.C."/>
            <person name="Bandaranaike D."/>
            <person name="Bellair M."/>
            <person name="Blankenburg K."/>
            <person name="Chao H."/>
            <person name="Dinh H."/>
            <person name="Doddapaneni H."/>
            <person name="Downs B."/>
            <person name="Dugan-Rocha S."/>
            <person name="Elkadiri S."/>
            <person name="Gnanaolivu R.D."/>
            <person name="Hernandez B."/>
            <person name="Javaid M."/>
            <person name="Jayaseelan J.C."/>
            <person name="Lee S."/>
            <person name="Li M."/>
            <person name="Ming W."/>
            <person name="Munidasa M."/>
            <person name="Muniz J."/>
            <person name="Nguyen L."/>
            <person name="Ongeri F."/>
            <person name="Osuji N."/>
            <person name="Pu L.-L."/>
            <person name="Puazo M."/>
            <person name="Qu C."/>
            <person name="Quiroz J."/>
            <person name="Raj R."/>
            <person name="Weissenberger G."/>
            <person name="Xin Y."/>
            <person name="Zou X."/>
            <person name="Han Y."/>
            <person name="Richards S."/>
            <person name="Worley K."/>
            <person name="Muzny D."/>
            <person name="Gibbs R."/>
        </authorList>
    </citation>
    <scope>NUCLEOTIDE SEQUENCE</scope>
    <source>
        <strain evidence="1">Sampled in the wild</strain>
    </source>
</reference>
<gene>
    <name evidence="1" type="ORF">J437_LFUL017139</name>
</gene>
<comment type="caution">
    <text evidence="1">The sequence shown here is derived from an EMBL/GenBank/DDBJ whole genome shotgun (WGS) entry which is preliminary data.</text>
</comment>
<dbReference type="OrthoDB" id="5987015at2759"/>
<proteinExistence type="predicted"/>
<organism evidence="1 2">
    <name type="scientific">Ladona fulva</name>
    <name type="common">Scarce chaser dragonfly</name>
    <name type="synonym">Libellula fulva</name>
    <dbReference type="NCBI Taxonomy" id="123851"/>
    <lineage>
        <taxon>Eukaryota</taxon>
        <taxon>Metazoa</taxon>
        <taxon>Ecdysozoa</taxon>
        <taxon>Arthropoda</taxon>
        <taxon>Hexapoda</taxon>
        <taxon>Insecta</taxon>
        <taxon>Pterygota</taxon>
        <taxon>Palaeoptera</taxon>
        <taxon>Odonata</taxon>
        <taxon>Epiprocta</taxon>
        <taxon>Anisoptera</taxon>
        <taxon>Libelluloidea</taxon>
        <taxon>Libellulidae</taxon>
        <taxon>Ladona</taxon>
    </lineage>
</organism>
<evidence type="ECO:0000313" key="1">
    <source>
        <dbReference type="EMBL" id="KAG8236707.1"/>
    </source>
</evidence>
<sequence length="139" mass="15506">MRLIVTHRFLATGGSFQDFKLSMSVSPQALGEVIIETCMAIQKALQNFIQQTLAVAELISLISQHNPLPISKTYHLQLPNTTWPLGRTVFGILVSRFTIFQKSINISPVKVNAIVLACCYLHNSLRIHSSSYINNQLPV</sequence>
<dbReference type="AlphaFoldDB" id="A0A8K0P861"/>
<keyword evidence="2" id="KW-1185">Reference proteome</keyword>
<evidence type="ECO:0008006" key="3">
    <source>
        <dbReference type="Google" id="ProtNLM"/>
    </source>
</evidence>
<reference evidence="1" key="2">
    <citation type="submission" date="2017-10" db="EMBL/GenBank/DDBJ databases">
        <title>Ladona fulva Genome sequencing and assembly.</title>
        <authorList>
            <person name="Murali S."/>
            <person name="Richards S."/>
            <person name="Bandaranaike D."/>
            <person name="Bellair M."/>
            <person name="Blankenburg K."/>
            <person name="Chao H."/>
            <person name="Dinh H."/>
            <person name="Doddapaneni H."/>
            <person name="Dugan-Rocha S."/>
            <person name="Elkadiri S."/>
            <person name="Gnanaolivu R."/>
            <person name="Hernandez B."/>
            <person name="Skinner E."/>
            <person name="Javaid M."/>
            <person name="Lee S."/>
            <person name="Li M."/>
            <person name="Ming W."/>
            <person name="Munidasa M."/>
            <person name="Muniz J."/>
            <person name="Nguyen L."/>
            <person name="Hughes D."/>
            <person name="Osuji N."/>
            <person name="Pu L.-L."/>
            <person name="Puazo M."/>
            <person name="Qu C."/>
            <person name="Quiroz J."/>
            <person name="Raj R."/>
            <person name="Weissenberger G."/>
            <person name="Xin Y."/>
            <person name="Zou X."/>
            <person name="Han Y."/>
            <person name="Worley K."/>
            <person name="Muzny D."/>
            <person name="Gibbs R."/>
        </authorList>
    </citation>
    <scope>NUCLEOTIDE SEQUENCE</scope>
    <source>
        <strain evidence="1">Sampled in the wild</strain>
    </source>
</reference>
<dbReference type="Proteomes" id="UP000792457">
    <property type="component" value="Unassembled WGS sequence"/>
</dbReference>